<dbReference type="InterPro" id="IPR013937">
    <property type="entry name" value="Sorting_nexin_C"/>
</dbReference>
<evidence type="ECO:0000256" key="2">
    <source>
        <dbReference type="SAM" id="MobiDB-lite"/>
    </source>
</evidence>
<protein>
    <recommendedName>
        <fullName evidence="8">Sorting nexin-25</fullName>
    </recommendedName>
</protein>
<evidence type="ECO:0000259" key="5">
    <source>
        <dbReference type="PROSITE" id="PS51207"/>
    </source>
</evidence>
<dbReference type="OrthoDB" id="120967at2759"/>
<keyword evidence="7" id="KW-1185">Reference proteome</keyword>
<dbReference type="EMBL" id="CAKKLH010000020">
    <property type="protein sequence ID" value="CAH0099513.1"/>
    <property type="molecule type" value="Genomic_DNA"/>
</dbReference>
<feature type="domain" description="PXA" evidence="5">
    <location>
        <begin position="108"/>
        <end position="273"/>
    </location>
</feature>
<feature type="transmembrane region" description="Helical" evidence="3">
    <location>
        <begin position="12"/>
        <end position="32"/>
    </location>
</feature>
<sequence>MPSCLSLEMLEVKILSIWSGLIMVSTLLVGAFTNGFVMFWFFAASLATSFIGMISVFSIVIMMSPNHFSSSSDSPKEIRKFQENIKEMALTLKTVKHSLSDNPLIIMNRSVSTTLQNLMDLIFRDLLDSILKDITLPTSSIKTDAWEALHKFYCKISNIDPVQLITQDVVVRVTRHLEKIRLAQSNSENLRDKITSYNLSSFLRSPQSELELVRKLADVMIVNLFPRSYVDCFLLRHAIGDLLACQVLQPGIDSLCDPDTINQQLVLHLHRRQMMKKDYAYAASYEDFVSLIEDCDDLEELRQIRYNIATEVAQATTIGSMRRSKGSDPEQEFLLLGSNKIDLLQARNLKRYIKQLTYAKLQCERRLRVLGAPMSDFSRTSTSNSNFSDEMVPSFKTVMRNNNLRRQLELYLIQQGETQIGLLKFWLGTQELRRLDRKAALASAAHMFYTYFNGSNQIIKLEKNLVKGMEGFITGDKGPEAFFQAQDQVWKVLEERHYPSFLVVLTCQMTGRQSCETDSATDPLRERHLSWKEPWIADDESEGTTGVMEWSEQTQFAKSRMEQVDARLVIKLQAMTSLRSIAPDSSLVAALEKEVESLQMERREVESWLNQAESWAAHMGQWKATVGMPPQNPDEKENVRFPIELHLEDEAAMIAVASNNGSTSRKRVAMSWTVWRQVAEFYALISKLSLTCPWLKTSQLPAVSGKSLFGKPNDRAYLERAQDKLQSFLDTVMADDRLNKSEALFTFLHNTPVCLRQALVVDAPKKSNRFSLATLFKGDTPRESDDDAEQQQQQQQDNMATGTDETDSLFQSAFSDDSRDGIAEPIYHLISEVFELRGVFGWLRRTLVTFVQITYGRTINRQLRDVISSLFTDQAVLGYVQLLVKTWWPDGSLLPAAPLRSVDEKRRTKLEVRDLLVANIPDVFNQLLGHKNARRGTLKVLDALQDERLNKQLFYDILEVILKDGFPELSNL</sequence>
<dbReference type="Proteomes" id="UP000789390">
    <property type="component" value="Unassembled WGS sequence"/>
</dbReference>
<dbReference type="Pfam" id="PF00787">
    <property type="entry name" value="PX"/>
    <property type="match status" value="1"/>
</dbReference>
<dbReference type="PROSITE" id="PS51207">
    <property type="entry name" value="PXA"/>
    <property type="match status" value="1"/>
</dbReference>
<proteinExistence type="inferred from homology"/>
<dbReference type="GO" id="GO:0035091">
    <property type="term" value="F:phosphatidylinositol binding"/>
    <property type="evidence" value="ECO:0007669"/>
    <property type="project" value="InterPro"/>
</dbReference>
<dbReference type="Pfam" id="PF02194">
    <property type="entry name" value="PXA"/>
    <property type="match status" value="1"/>
</dbReference>
<dbReference type="InterPro" id="IPR036305">
    <property type="entry name" value="RGS_sf"/>
</dbReference>
<accession>A0A8J2VZB9</accession>
<organism evidence="6 7">
    <name type="scientific">Daphnia galeata</name>
    <dbReference type="NCBI Taxonomy" id="27404"/>
    <lineage>
        <taxon>Eukaryota</taxon>
        <taxon>Metazoa</taxon>
        <taxon>Ecdysozoa</taxon>
        <taxon>Arthropoda</taxon>
        <taxon>Crustacea</taxon>
        <taxon>Branchiopoda</taxon>
        <taxon>Diplostraca</taxon>
        <taxon>Cladocera</taxon>
        <taxon>Anomopoda</taxon>
        <taxon>Daphniidae</taxon>
        <taxon>Daphnia</taxon>
    </lineage>
</organism>
<evidence type="ECO:0000313" key="6">
    <source>
        <dbReference type="EMBL" id="CAH0099513.1"/>
    </source>
</evidence>
<comment type="similarity">
    <text evidence="1">Belongs to the sorting nexin family.</text>
</comment>
<feature type="domain" description="PX" evidence="4">
    <location>
        <begin position="619"/>
        <end position="755"/>
    </location>
</feature>
<feature type="region of interest" description="Disordered" evidence="2">
    <location>
        <begin position="778"/>
        <end position="805"/>
    </location>
</feature>
<dbReference type="InterPro" id="IPR003114">
    <property type="entry name" value="Phox_assoc"/>
</dbReference>
<dbReference type="InterPro" id="IPR036871">
    <property type="entry name" value="PX_dom_sf"/>
</dbReference>
<dbReference type="InterPro" id="IPR001683">
    <property type="entry name" value="PX_dom"/>
</dbReference>
<dbReference type="Gene3D" id="1.10.167.10">
    <property type="entry name" value="Regulator of G-protein Signalling 4, domain 2"/>
    <property type="match status" value="1"/>
</dbReference>
<dbReference type="SMART" id="SM00313">
    <property type="entry name" value="PXA"/>
    <property type="match status" value="1"/>
</dbReference>
<dbReference type="SMART" id="SM00315">
    <property type="entry name" value="RGS"/>
    <property type="match status" value="1"/>
</dbReference>
<dbReference type="PANTHER" id="PTHR22775:SF48">
    <property type="entry name" value="SORTING NEXIN-25"/>
    <property type="match status" value="1"/>
</dbReference>
<keyword evidence="3" id="KW-0812">Transmembrane</keyword>
<evidence type="ECO:0000256" key="1">
    <source>
        <dbReference type="ARBA" id="ARBA00010883"/>
    </source>
</evidence>
<dbReference type="InterPro" id="IPR016137">
    <property type="entry name" value="RGS"/>
</dbReference>
<dbReference type="InterPro" id="IPR044926">
    <property type="entry name" value="RGS_subdomain_2"/>
</dbReference>
<keyword evidence="3" id="KW-0472">Membrane</keyword>
<gene>
    <name evidence="6" type="ORF">DGAL_LOCUS1652</name>
</gene>
<dbReference type="SUPFAM" id="SSF64268">
    <property type="entry name" value="PX domain"/>
    <property type="match status" value="1"/>
</dbReference>
<name>A0A8J2VZB9_9CRUS</name>
<dbReference type="Pfam" id="PF08628">
    <property type="entry name" value="Nexin_C"/>
    <property type="match status" value="1"/>
</dbReference>
<dbReference type="Pfam" id="PF00615">
    <property type="entry name" value="RGS"/>
    <property type="match status" value="1"/>
</dbReference>
<evidence type="ECO:0000256" key="3">
    <source>
        <dbReference type="SAM" id="Phobius"/>
    </source>
</evidence>
<dbReference type="Gene3D" id="3.30.1520.10">
    <property type="entry name" value="Phox-like domain"/>
    <property type="match status" value="1"/>
</dbReference>
<dbReference type="PANTHER" id="PTHR22775">
    <property type="entry name" value="SORTING NEXIN"/>
    <property type="match status" value="1"/>
</dbReference>
<reference evidence="6" key="1">
    <citation type="submission" date="2021-11" db="EMBL/GenBank/DDBJ databases">
        <authorList>
            <person name="Schell T."/>
        </authorList>
    </citation>
    <scope>NUCLEOTIDE SEQUENCE</scope>
    <source>
        <strain evidence="6">M5</strain>
    </source>
</reference>
<evidence type="ECO:0008006" key="8">
    <source>
        <dbReference type="Google" id="ProtNLM"/>
    </source>
</evidence>
<evidence type="ECO:0000313" key="7">
    <source>
        <dbReference type="Proteomes" id="UP000789390"/>
    </source>
</evidence>
<comment type="caution">
    <text evidence="6">The sequence shown here is derived from an EMBL/GenBank/DDBJ whole genome shotgun (WGS) entry which is preliminary data.</text>
</comment>
<feature type="transmembrane region" description="Helical" evidence="3">
    <location>
        <begin position="39"/>
        <end position="63"/>
    </location>
</feature>
<dbReference type="PROSITE" id="PS50195">
    <property type="entry name" value="PX"/>
    <property type="match status" value="1"/>
</dbReference>
<dbReference type="SUPFAM" id="SSF48097">
    <property type="entry name" value="Regulator of G-protein signaling, RGS"/>
    <property type="match status" value="1"/>
</dbReference>
<dbReference type="AlphaFoldDB" id="A0A8J2VZB9"/>
<keyword evidence="3" id="KW-1133">Transmembrane helix</keyword>
<evidence type="ECO:0000259" key="4">
    <source>
        <dbReference type="PROSITE" id="PS50195"/>
    </source>
</evidence>